<dbReference type="Pfam" id="PF08363">
    <property type="entry name" value="GbpC"/>
    <property type="match status" value="1"/>
</dbReference>
<sequence>MAKLNQGANAPVITTNSVNQALSLKPENNATVDIEALNPRITFKRVEEGTKYAGYQIFDKNNAYVNNIDGEFLRVTYTNLKNSTYKGSKISKIVVTYSDSTPTGNRITQSGLNAVTEGANDNFLVVFEDPVRGDMHSTTVTATYQYYDANGNLIDFSGTNNAWLSVGSLNFDQGNDYQGGKNEGNPTSGISEGVKLISGAQIKQLAGSSISVHDDGWAYAGFNNYSGTGMNNGINTDNGGSGWDMDGSPNAYYGAIVFQLTGSSVSLRQGLVSWGGADIASQYNNQFLNNAWFTAGTTLPETQIKQPIRKTSETHYHYNPSAIDLYFPNNIDDLVF</sequence>
<dbReference type="Gene3D" id="2.60.530.10">
    <property type="entry name" value="Major cell-surface adhesin PAc"/>
    <property type="match status" value="1"/>
</dbReference>
<protein>
    <submittedName>
        <fullName evidence="2">Agglutinin receptor (SSP-5)</fullName>
    </submittedName>
</protein>
<accession>A0A0U5JZ28</accession>
<keyword evidence="2" id="KW-0675">Receptor</keyword>
<dbReference type="InterPro" id="IPR036234">
    <property type="entry name" value="SA_I/II_PAC_V_sf"/>
</dbReference>
<evidence type="ECO:0000313" key="2">
    <source>
        <dbReference type="EMBL" id="CUR42138.1"/>
    </source>
</evidence>
<feature type="domain" description="Glucan-binding protein C/Surface antigen I/II V-domain" evidence="1">
    <location>
        <begin position="59"/>
        <end position="273"/>
    </location>
</feature>
<name>A0A0U5JZ28_LIMRT</name>
<organism evidence="2 3">
    <name type="scientific">Limosilactobacillus reuteri</name>
    <name type="common">Lactobacillus reuteri</name>
    <dbReference type="NCBI Taxonomy" id="1598"/>
    <lineage>
        <taxon>Bacteria</taxon>
        <taxon>Bacillati</taxon>
        <taxon>Bacillota</taxon>
        <taxon>Bacilli</taxon>
        <taxon>Lactobacillales</taxon>
        <taxon>Lactobacillaceae</taxon>
        <taxon>Limosilactobacillus</taxon>
    </lineage>
</organism>
<evidence type="ECO:0000313" key="3">
    <source>
        <dbReference type="Proteomes" id="UP000235484"/>
    </source>
</evidence>
<reference evidence="3" key="1">
    <citation type="submission" date="2015-10" db="EMBL/GenBank/DDBJ databases">
        <authorList>
            <person name="Crossman L.C."/>
        </authorList>
    </citation>
    <scope>NUCLEOTIDE SEQUENCE [LARGE SCALE GENOMIC DNA]</scope>
    <source>
        <strain evidence="3">20-2</strain>
    </source>
</reference>
<proteinExistence type="predicted"/>
<dbReference type="Proteomes" id="UP000235484">
    <property type="component" value="Unassembled WGS sequence"/>
</dbReference>
<dbReference type="SUPFAM" id="SSF74914">
    <property type="entry name" value="V-region of surface antigen I/II (SA I/II, PAC)"/>
    <property type="match status" value="1"/>
</dbReference>
<dbReference type="AlphaFoldDB" id="A0A0U5JZ28"/>
<gene>
    <name evidence="2" type="ORF">LRLP16767_LR202_01915</name>
</gene>
<dbReference type="InterPro" id="IPR013574">
    <property type="entry name" value="Glucan-bd_C/Surface_Ag-I/II_V"/>
</dbReference>
<evidence type="ECO:0000259" key="1">
    <source>
        <dbReference type="Pfam" id="PF08363"/>
    </source>
</evidence>
<dbReference type="EMBL" id="LN887662">
    <property type="protein sequence ID" value="CUR42138.1"/>
    <property type="molecule type" value="Genomic_DNA"/>
</dbReference>